<accession>A0A2U8WBP6</accession>
<keyword evidence="2" id="KW-1185">Reference proteome</keyword>
<reference evidence="2" key="1">
    <citation type="submission" date="2018-05" db="EMBL/GenBank/DDBJ databases">
        <title>Complete Genome Sequence of Methylobacterium sp. 17SD2-17.</title>
        <authorList>
            <person name="Srinivasan S."/>
        </authorList>
    </citation>
    <scope>NUCLEOTIDE SEQUENCE [LARGE SCALE GENOMIC DNA]</scope>
    <source>
        <strain evidence="2">17SD2-17</strain>
    </source>
</reference>
<gene>
    <name evidence="1" type="ORF">DK389_26950</name>
</gene>
<dbReference type="AlphaFoldDB" id="A0A2U8WBP6"/>
<dbReference type="KEGG" id="mets:DK389_26950"/>
<proteinExistence type="predicted"/>
<protein>
    <submittedName>
        <fullName evidence="1">Uncharacterized protein</fullName>
    </submittedName>
</protein>
<organism evidence="1 2">
    <name type="scientific">Methylobacterium durans</name>
    <dbReference type="NCBI Taxonomy" id="2202825"/>
    <lineage>
        <taxon>Bacteria</taxon>
        <taxon>Pseudomonadati</taxon>
        <taxon>Pseudomonadota</taxon>
        <taxon>Alphaproteobacteria</taxon>
        <taxon>Hyphomicrobiales</taxon>
        <taxon>Methylobacteriaceae</taxon>
        <taxon>Methylobacterium</taxon>
    </lineage>
</organism>
<dbReference type="EMBL" id="CP029550">
    <property type="protein sequence ID" value="AWN43479.1"/>
    <property type="molecule type" value="Genomic_DNA"/>
</dbReference>
<sequence length="59" mass="6686">MPVAVLRDLIVRNIWQKPLSRLPDLFEGGELCAGIVPGHFAVDVDVEEVARHRTNLHRE</sequence>
<evidence type="ECO:0000313" key="1">
    <source>
        <dbReference type="EMBL" id="AWN43479.1"/>
    </source>
</evidence>
<dbReference type="Proteomes" id="UP000245926">
    <property type="component" value="Chromosome"/>
</dbReference>
<name>A0A2U8WBP6_9HYPH</name>
<evidence type="ECO:0000313" key="2">
    <source>
        <dbReference type="Proteomes" id="UP000245926"/>
    </source>
</evidence>